<evidence type="ECO:0000256" key="10">
    <source>
        <dbReference type="PIRSR" id="PIRSR001589-3"/>
    </source>
</evidence>
<dbReference type="EC" id="6.3.5.4" evidence="3"/>
<dbReference type="PATRIC" id="fig|1193502.14.peg.2950"/>
<dbReference type="EMBL" id="CP017111">
    <property type="protein sequence ID" value="AOO66668.1"/>
    <property type="molecule type" value="Genomic_DNA"/>
</dbReference>
<dbReference type="Pfam" id="PF13522">
    <property type="entry name" value="GATase_6"/>
    <property type="match status" value="1"/>
</dbReference>
<evidence type="ECO:0000256" key="3">
    <source>
        <dbReference type="ARBA" id="ARBA00012737"/>
    </source>
</evidence>
<keyword evidence="6 8" id="KW-0315">Glutamine amidotransferase</keyword>
<dbReference type="Proteomes" id="UP000094609">
    <property type="component" value="Chromosome"/>
</dbReference>
<evidence type="ECO:0000256" key="2">
    <source>
        <dbReference type="ARBA" id="ARBA00005752"/>
    </source>
</evidence>
<dbReference type="PROSITE" id="PS51278">
    <property type="entry name" value="GATASE_TYPE_2"/>
    <property type="match status" value="1"/>
</dbReference>
<dbReference type="GO" id="GO:0005524">
    <property type="term" value="F:ATP binding"/>
    <property type="evidence" value="ECO:0007669"/>
    <property type="project" value="UniProtKB-KW"/>
</dbReference>
<dbReference type="AlphaFoldDB" id="A0A1D7TNT8"/>
<dbReference type="SUPFAM" id="SSF52402">
    <property type="entry name" value="Adenine nucleotide alpha hydrolases-like"/>
    <property type="match status" value="1"/>
</dbReference>
<dbReference type="InterPro" id="IPR014729">
    <property type="entry name" value="Rossmann-like_a/b/a_fold"/>
</dbReference>
<keyword evidence="8" id="KW-0061">Asparagine biosynthesis</keyword>
<accession>A0A1D7TNT8</accession>
<dbReference type="GO" id="GO:0004066">
    <property type="term" value="F:asparagine synthase (glutamine-hydrolyzing) activity"/>
    <property type="evidence" value="ECO:0007669"/>
    <property type="project" value="UniProtKB-EC"/>
</dbReference>
<dbReference type="CDD" id="cd00712">
    <property type="entry name" value="AsnB"/>
    <property type="match status" value="1"/>
</dbReference>
<feature type="binding site" evidence="9">
    <location>
        <position position="251"/>
    </location>
    <ligand>
        <name>ATP</name>
        <dbReference type="ChEBI" id="CHEBI:30616"/>
    </ligand>
</feature>
<dbReference type="InterPro" id="IPR029055">
    <property type="entry name" value="Ntn_hydrolases_N"/>
</dbReference>
<dbReference type="PANTHER" id="PTHR43284">
    <property type="entry name" value="ASPARAGINE SYNTHETASE (GLUTAMINE-HYDROLYZING)"/>
    <property type="match status" value="1"/>
</dbReference>
<keyword evidence="5 9" id="KW-0067">ATP-binding</keyword>
<evidence type="ECO:0000256" key="6">
    <source>
        <dbReference type="ARBA" id="ARBA00022962"/>
    </source>
</evidence>
<dbReference type="InterPro" id="IPR006426">
    <property type="entry name" value="Asn_synth_AEB"/>
</dbReference>
<evidence type="ECO:0000256" key="7">
    <source>
        <dbReference type="ARBA" id="ARBA00048741"/>
    </source>
</evidence>
<gene>
    <name evidence="12" type="ORF">SHALO_2916</name>
</gene>
<feature type="binding site" evidence="9">
    <location>
        <position position="278"/>
    </location>
    <ligand>
        <name>ATP</name>
        <dbReference type="ChEBI" id="CHEBI:30616"/>
    </ligand>
</feature>
<proteinExistence type="inferred from homology"/>
<comment type="pathway">
    <text evidence="1">Amino-acid biosynthesis; L-asparagine biosynthesis; L-asparagine from L-aspartate (L-Gln route): step 1/1.</text>
</comment>
<keyword evidence="4 9" id="KW-0547">Nucleotide-binding</keyword>
<dbReference type="InterPro" id="IPR051786">
    <property type="entry name" value="ASN_synthetase/amidase"/>
</dbReference>
<feature type="binding site" evidence="9">
    <location>
        <position position="91"/>
    </location>
    <ligand>
        <name>L-glutamine</name>
        <dbReference type="ChEBI" id="CHEBI:58359"/>
    </ligand>
</feature>
<feature type="active site" description="For GATase activity" evidence="8">
    <location>
        <position position="2"/>
    </location>
</feature>
<dbReference type="GO" id="GO:0005829">
    <property type="term" value="C:cytosol"/>
    <property type="evidence" value="ECO:0007669"/>
    <property type="project" value="TreeGrafter"/>
</dbReference>
<evidence type="ECO:0000256" key="1">
    <source>
        <dbReference type="ARBA" id="ARBA00005187"/>
    </source>
</evidence>
<evidence type="ECO:0000256" key="4">
    <source>
        <dbReference type="ARBA" id="ARBA00022741"/>
    </source>
</evidence>
<dbReference type="KEGG" id="shal:SHALO_2916"/>
<feature type="domain" description="Glutamine amidotransferase type-2" evidence="11">
    <location>
        <begin position="2"/>
        <end position="203"/>
    </location>
</feature>
<dbReference type="InterPro" id="IPR033738">
    <property type="entry name" value="AsnB_N"/>
</dbReference>
<dbReference type="CDD" id="cd01991">
    <property type="entry name" value="Asn_synthase_B_C"/>
    <property type="match status" value="1"/>
</dbReference>
<dbReference type="RefSeq" id="WP_069479183.1">
    <property type="nucleotide sequence ID" value="NZ_CP017111.1"/>
</dbReference>
<keyword evidence="8" id="KW-0028">Amino-acid biosynthesis</keyword>
<feature type="binding site" evidence="9">
    <location>
        <begin position="353"/>
        <end position="354"/>
    </location>
    <ligand>
        <name>ATP</name>
        <dbReference type="ChEBI" id="CHEBI:30616"/>
    </ligand>
</feature>
<dbReference type="Gene3D" id="3.40.50.620">
    <property type="entry name" value="HUPs"/>
    <property type="match status" value="2"/>
</dbReference>
<dbReference type="STRING" id="1193502.SHALO_2916"/>
<dbReference type="Gene3D" id="3.60.20.10">
    <property type="entry name" value="Glutamine Phosphoribosylpyrophosphate, subunit 1, domain 1"/>
    <property type="match status" value="1"/>
</dbReference>
<comment type="similarity">
    <text evidence="2">Belongs to the asparagine synthetase family.</text>
</comment>
<evidence type="ECO:0000256" key="5">
    <source>
        <dbReference type="ARBA" id="ARBA00022840"/>
    </source>
</evidence>
<dbReference type="InterPro" id="IPR017932">
    <property type="entry name" value="GATase_2_dom"/>
</dbReference>
<dbReference type="GO" id="GO:0006529">
    <property type="term" value="P:asparagine biosynthetic process"/>
    <property type="evidence" value="ECO:0007669"/>
    <property type="project" value="UniProtKB-KW"/>
</dbReference>
<evidence type="ECO:0000313" key="12">
    <source>
        <dbReference type="EMBL" id="AOO66668.1"/>
    </source>
</evidence>
<dbReference type="Pfam" id="PF00733">
    <property type="entry name" value="Asn_synthase"/>
    <property type="match status" value="1"/>
</dbReference>
<evidence type="ECO:0000256" key="8">
    <source>
        <dbReference type="PIRSR" id="PIRSR001589-1"/>
    </source>
</evidence>
<keyword evidence="13" id="KW-1185">Reference proteome</keyword>
<dbReference type="SUPFAM" id="SSF56235">
    <property type="entry name" value="N-terminal nucleophile aminohydrolases (Ntn hydrolases)"/>
    <property type="match status" value="1"/>
</dbReference>
<dbReference type="PANTHER" id="PTHR43284:SF1">
    <property type="entry name" value="ASPARAGINE SYNTHETASE"/>
    <property type="match status" value="1"/>
</dbReference>
<evidence type="ECO:0000313" key="13">
    <source>
        <dbReference type="Proteomes" id="UP000094609"/>
    </source>
</evidence>
<comment type="catalytic activity">
    <reaction evidence="7">
        <text>L-aspartate + L-glutamine + ATP + H2O = L-asparagine + L-glutamate + AMP + diphosphate + H(+)</text>
        <dbReference type="Rhea" id="RHEA:12228"/>
        <dbReference type="ChEBI" id="CHEBI:15377"/>
        <dbReference type="ChEBI" id="CHEBI:15378"/>
        <dbReference type="ChEBI" id="CHEBI:29985"/>
        <dbReference type="ChEBI" id="CHEBI:29991"/>
        <dbReference type="ChEBI" id="CHEBI:30616"/>
        <dbReference type="ChEBI" id="CHEBI:33019"/>
        <dbReference type="ChEBI" id="CHEBI:58048"/>
        <dbReference type="ChEBI" id="CHEBI:58359"/>
        <dbReference type="ChEBI" id="CHEBI:456215"/>
        <dbReference type="EC" id="6.3.5.4"/>
    </reaction>
</comment>
<dbReference type="NCBIfam" id="TIGR01536">
    <property type="entry name" value="asn_synth_AEB"/>
    <property type="match status" value="1"/>
</dbReference>
<name>A0A1D7TNT8_9BACT</name>
<evidence type="ECO:0000256" key="9">
    <source>
        <dbReference type="PIRSR" id="PIRSR001589-2"/>
    </source>
</evidence>
<protein>
    <recommendedName>
        <fullName evidence="3">asparagine synthase (glutamine-hydrolyzing)</fullName>
        <ecNumber evidence="3">6.3.5.4</ecNumber>
    </recommendedName>
</protein>
<organism evidence="12 13">
    <name type="scientific">Sulfurospirillum halorespirans DSM 13726</name>
    <dbReference type="NCBI Taxonomy" id="1193502"/>
    <lineage>
        <taxon>Bacteria</taxon>
        <taxon>Pseudomonadati</taxon>
        <taxon>Campylobacterota</taxon>
        <taxon>Epsilonproteobacteria</taxon>
        <taxon>Campylobacterales</taxon>
        <taxon>Sulfurospirillaceae</taxon>
        <taxon>Sulfurospirillum</taxon>
    </lineage>
</organism>
<dbReference type="PIRSF" id="PIRSF001589">
    <property type="entry name" value="Asn_synthetase_glu-h"/>
    <property type="match status" value="1"/>
</dbReference>
<dbReference type="InterPro" id="IPR001962">
    <property type="entry name" value="Asn_synthase"/>
</dbReference>
<reference evidence="13" key="1">
    <citation type="submission" date="2016-08" db="EMBL/GenBank/DDBJ databases">
        <title>Complete genome sequence of the organohalide-respiring Epsilonproteobacterium Sulfurospirillum halorespirans.</title>
        <authorList>
            <person name="Goris T."/>
            <person name="Zimmermann J."/>
            <person name="Schenz B."/>
            <person name="Lemos M."/>
            <person name="Hackermueller J."/>
            <person name="Diekert G."/>
        </authorList>
    </citation>
    <scope>NUCLEOTIDE SEQUENCE [LARGE SCALE GENOMIC DNA]</scope>
    <source>
        <strain>DSM 13726</strain>
        <strain evidence="13">PCE-M2</strain>
    </source>
</reference>
<sequence length="596" mass="68880">MCGILAAIGNHNSKNFEQALCTLSHRGPDAQGVWGEKEVLMGHTRLSIIDLDARSNQPMIDERYALVFNGEIYNFEELKREYALTCKTTSDTEVLIKLYEKLGYSMLSHLNGMFAFCLYDRQTQALFMARDRFGKKPLYFSQNKGLIVASEIKAIRTLLETTPAMNMQGFQNYFAFQSTLPPHTFFEGIHKLEAGMYATYDKGIFTCKRYYDVGEKELLHVSEADALVKIEELLLDAVQKRLVGDVEVASLLSGGIDSSLVSAIYAKASGKKIHTFSIGYDEYLHYDELDQAKEASMHIGSHHHELRINKKTYMDTIENTLAHLDEPMGDTACMPTYLISQMVHQSGLKVCLSGEGSDEIFLGYDNYFEMAKYYQMHAELSPQSQMLLKNYLERNPNWSRNWEYFRRISSNEHPFYSGGETFTKWQFDALRGIETDDVRGMDSIENNPFLWMSKIDFKIWVAEVLMSKIDRMSMAHALELRAPFLDYRLVDYCLALPPALRAGNTNKYLLKQIAQKYIPSAIIERKKKGFSSPFIEWLYDEYKDKILELMLHVSHKSGLFDPSFVTFLYHEGKEGRFKQHVWSLYLFCRWYAKLYL</sequence>
<evidence type="ECO:0000259" key="11">
    <source>
        <dbReference type="PROSITE" id="PS51278"/>
    </source>
</evidence>
<feature type="site" description="Important for beta-aspartyl-AMP intermediate formation" evidence="10">
    <location>
        <position position="355"/>
    </location>
</feature>